<reference evidence="2" key="1">
    <citation type="submission" date="2021-01" db="EMBL/GenBank/DDBJ databases">
        <authorList>
            <person name="Kaushik A."/>
        </authorList>
    </citation>
    <scope>NUCLEOTIDE SEQUENCE</scope>
    <source>
        <strain evidence="2">AG1-1C</strain>
    </source>
</reference>
<feature type="compositionally biased region" description="Polar residues" evidence="1">
    <location>
        <begin position="272"/>
        <end position="282"/>
    </location>
</feature>
<gene>
    <name evidence="2" type="ORF">RDB_LOCUS42414</name>
</gene>
<evidence type="ECO:0000313" key="3">
    <source>
        <dbReference type="Proteomes" id="UP000663846"/>
    </source>
</evidence>
<feature type="compositionally biased region" description="Low complexity" evidence="1">
    <location>
        <begin position="251"/>
        <end position="265"/>
    </location>
</feature>
<protein>
    <submittedName>
        <fullName evidence="2">Uncharacterized protein</fullName>
    </submittedName>
</protein>
<feature type="region of interest" description="Disordered" evidence="1">
    <location>
        <begin position="243"/>
        <end position="285"/>
    </location>
</feature>
<proteinExistence type="predicted"/>
<name>A0A8H2WNG9_9AGAM</name>
<feature type="compositionally biased region" description="Polar residues" evidence="1">
    <location>
        <begin position="208"/>
        <end position="227"/>
    </location>
</feature>
<accession>A0A8H2WNG9</accession>
<feature type="region of interest" description="Disordered" evidence="1">
    <location>
        <begin position="173"/>
        <end position="227"/>
    </location>
</feature>
<comment type="caution">
    <text evidence="2">The sequence shown here is derived from an EMBL/GenBank/DDBJ whole genome shotgun (WGS) entry which is preliminary data.</text>
</comment>
<organism evidence="2 3">
    <name type="scientific">Rhizoctonia solani</name>
    <dbReference type="NCBI Taxonomy" id="456999"/>
    <lineage>
        <taxon>Eukaryota</taxon>
        <taxon>Fungi</taxon>
        <taxon>Dikarya</taxon>
        <taxon>Basidiomycota</taxon>
        <taxon>Agaricomycotina</taxon>
        <taxon>Agaricomycetes</taxon>
        <taxon>Cantharellales</taxon>
        <taxon>Ceratobasidiaceae</taxon>
        <taxon>Rhizoctonia</taxon>
    </lineage>
</organism>
<evidence type="ECO:0000256" key="1">
    <source>
        <dbReference type="SAM" id="MobiDB-lite"/>
    </source>
</evidence>
<evidence type="ECO:0000313" key="2">
    <source>
        <dbReference type="EMBL" id="CAE6389312.1"/>
    </source>
</evidence>
<dbReference type="EMBL" id="CAJMWS010000275">
    <property type="protein sequence ID" value="CAE6389312.1"/>
    <property type="molecule type" value="Genomic_DNA"/>
</dbReference>
<sequence>MEHSTTSKTIHNIMKYAFHKVPLSAQVPTNEIQWKSHEGDHLRLMVAVSITRVSGGSGTQPMARYILKIVYLSEDVEETQNASQNATSEALLENLDLTSFSEIKYSGRELPLKAVYKNRSVAFRYLYPMIQDRTAPQTYRRFQVTFKTAEDALNFINSIKYVCPCSTARDQRLGETQTTEPTNNGRHLPLAAGVEGRAKNAPPRRIAPTNSNRPVAPSQISNPPLPRSTMTYRKSTMFADMLSSPSLGIGSSQTKAPSSSTASSTQDRRSANPAQSITTTNDVMIDREELVDEQNRMDTDDGPLTEPSRVDTASILPVGRVIVEQTPSPIQPEQTQSNLSARVGTSQSTVQVQVSRDGQRLQPSPIGISHLAEEIPGESTKIVSDIHQLRGHSDLYKMPFDELQQLVAEVIREPGFSELVGRVHKMWKEKGLVELQLAGAAD</sequence>
<feature type="compositionally biased region" description="Polar residues" evidence="1">
    <location>
        <begin position="174"/>
        <end position="185"/>
    </location>
</feature>
<dbReference type="AlphaFoldDB" id="A0A8H2WNG9"/>
<dbReference type="Proteomes" id="UP000663846">
    <property type="component" value="Unassembled WGS sequence"/>
</dbReference>